<feature type="binding site" evidence="7">
    <location>
        <position position="181"/>
    </location>
    <ligand>
        <name>UDP-N-acetyl-alpha-D-muramoyl-L-alanyl-D-glutamate</name>
        <dbReference type="ChEBI" id="CHEBI:83900"/>
    </ligand>
</feature>
<dbReference type="NCBIfam" id="NF001126">
    <property type="entry name" value="PRK00139.1-4"/>
    <property type="match status" value="1"/>
</dbReference>
<evidence type="ECO:0000256" key="5">
    <source>
        <dbReference type="ARBA" id="ARBA00023306"/>
    </source>
</evidence>
<comment type="subcellular location">
    <subcellularLocation>
        <location evidence="7 8">Cytoplasm</location>
    </subcellularLocation>
</comment>
<protein>
    <recommendedName>
        <fullName evidence="7">UDP-N-acetylmuramoyl-L-alanyl-D-glutamate--2,6-diaminopimelate ligase</fullName>
        <ecNumber evidence="7">6.3.2.13</ecNumber>
    </recommendedName>
    <alternativeName>
        <fullName evidence="7">Meso-A2pm-adding enzyme</fullName>
    </alternativeName>
    <alternativeName>
        <fullName evidence="7">Meso-diaminopimelate-adding enzyme</fullName>
    </alternativeName>
    <alternativeName>
        <fullName evidence="7">UDP-MurNAc-L-Ala-D-Glu:meso-diaminopimelate ligase</fullName>
    </alternativeName>
    <alternativeName>
        <fullName evidence="7">UDP-MurNAc-tripeptide synthetase</fullName>
    </alternativeName>
    <alternativeName>
        <fullName evidence="7">UDP-N-acetylmuramyl-tripeptide synthetase</fullName>
    </alternativeName>
</protein>
<evidence type="ECO:0000259" key="11">
    <source>
        <dbReference type="Pfam" id="PF08245"/>
    </source>
</evidence>
<dbReference type="InterPro" id="IPR036615">
    <property type="entry name" value="Mur_ligase_C_dom_sf"/>
</dbReference>
<dbReference type="SUPFAM" id="SSF53623">
    <property type="entry name" value="MurD-like peptide ligases, catalytic domain"/>
    <property type="match status" value="1"/>
</dbReference>
<feature type="modified residue" description="N6-carboxylysine" evidence="7">
    <location>
        <position position="221"/>
    </location>
</feature>
<dbReference type="InterPro" id="IPR013221">
    <property type="entry name" value="Mur_ligase_cen"/>
</dbReference>
<feature type="binding site" evidence="7">
    <location>
        <position position="187"/>
    </location>
    <ligand>
        <name>UDP-N-acetyl-alpha-D-muramoyl-L-alanyl-D-glutamate</name>
        <dbReference type="ChEBI" id="CHEBI:83900"/>
    </ligand>
</feature>
<evidence type="ECO:0000259" key="10">
    <source>
        <dbReference type="Pfam" id="PF02875"/>
    </source>
</evidence>
<dbReference type="GO" id="GO:0051301">
    <property type="term" value="P:cell division"/>
    <property type="evidence" value="ECO:0007669"/>
    <property type="project" value="UniProtKB-KW"/>
</dbReference>
<keyword evidence="7" id="KW-0963">Cytoplasm</keyword>
<sequence>MKKIKDILYKVEIQSIVGSTDATIDHLTFDSRQVKSNTLFIAIVGEVVDGHAYIKQAIEQGATAIVCQVLPSDLIEGVVYVVVEDSNRALALIAANFYDNPSHKLKLVGVTGTNGKTTIATLLYNMFTSLGYKVGLLSTVNIRIGAALYETSHTTPDSITINAYLNQMAEEGCEFCFMEVSSHGVVQHRTFGLHFEGGIFTNLTHDHLDYHKTFAAYRDAKKMFFDQLGKTSFALTNLDDKNGPIMVQNTKAKVCTYALKNMADYKGQILESQFSGMLMKINQQELWVQLIGAFNASNLLAVLGATVELGVLQEEALVHLSKLASVEGRFQYIVSSKQVTAIVDYAHTPDALANVIATINSIRTNNEQLITVVGCGGNRDKTKRPEMGKIASDLSNRVIFTSDNPRFEEPAAILEDIEAGVEPQNKMKTVVVEDRKQAIKLACQQATAGDIILIAGKGHETYQEIKGVRSHFSDLEIVKEFLEL</sequence>
<evidence type="ECO:0000313" key="12">
    <source>
        <dbReference type="EMBL" id="STZ68956.1"/>
    </source>
</evidence>
<dbReference type="AlphaFoldDB" id="A0A378U1B2"/>
<comment type="catalytic activity">
    <reaction evidence="7">
        <text>UDP-N-acetyl-alpha-D-muramoyl-L-alanyl-D-glutamate + meso-2,6-diaminopimelate + ATP = UDP-N-acetyl-alpha-D-muramoyl-L-alanyl-gamma-D-glutamyl-meso-2,6-diaminopimelate + ADP + phosphate + H(+)</text>
        <dbReference type="Rhea" id="RHEA:23676"/>
        <dbReference type="ChEBI" id="CHEBI:15378"/>
        <dbReference type="ChEBI" id="CHEBI:30616"/>
        <dbReference type="ChEBI" id="CHEBI:43474"/>
        <dbReference type="ChEBI" id="CHEBI:57791"/>
        <dbReference type="ChEBI" id="CHEBI:83900"/>
        <dbReference type="ChEBI" id="CHEBI:83905"/>
        <dbReference type="ChEBI" id="CHEBI:456216"/>
        <dbReference type="EC" id="6.3.2.13"/>
    </reaction>
</comment>
<dbReference type="SUPFAM" id="SSF53244">
    <property type="entry name" value="MurD-like peptide ligases, peptide-binding domain"/>
    <property type="match status" value="1"/>
</dbReference>
<evidence type="ECO:0000313" key="13">
    <source>
        <dbReference type="Proteomes" id="UP000255024"/>
    </source>
</evidence>
<feature type="domain" description="Mur ligase C-terminal" evidence="10">
    <location>
        <begin position="328"/>
        <end position="458"/>
    </location>
</feature>
<proteinExistence type="inferred from homology"/>
<keyword evidence="3 7" id="KW-0133">Cell shape</keyword>
<feature type="binding site" evidence="7">
    <location>
        <position position="31"/>
    </location>
    <ligand>
        <name>UDP-N-acetyl-alpha-D-muramoyl-L-alanyl-D-glutamate</name>
        <dbReference type="ChEBI" id="CHEBI:83900"/>
    </ligand>
</feature>
<keyword evidence="5 7" id="KW-0131">Cell cycle</keyword>
<comment type="similarity">
    <text evidence="1 7">Belongs to the MurCDEF family. MurE subfamily.</text>
</comment>
<dbReference type="SUPFAM" id="SSF63418">
    <property type="entry name" value="MurE/MurF N-terminal domain"/>
    <property type="match status" value="1"/>
</dbReference>
<evidence type="ECO:0000256" key="1">
    <source>
        <dbReference type="ARBA" id="ARBA00005898"/>
    </source>
</evidence>
<dbReference type="RefSeq" id="WP_115091808.1">
    <property type="nucleotide sequence ID" value="NZ_CP068107.1"/>
</dbReference>
<dbReference type="GO" id="GO:0009252">
    <property type="term" value="P:peptidoglycan biosynthetic process"/>
    <property type="evidence" value="ECO:0007669"/>
    <property type="project" value="UniProtKB-UniRule"/>
</dbReference>
<comment type="function">
    <text evidence="7">Catalyzes the addition of meso-diaminopimelic acid to the nucleotide precursor UDP-N-acetylmuramoyl-L-alanyl-D-glutamate (UMAG) in the biosynthesis of bacterial cell-wall peptidoglycan.</text>
</comment>
<feature type="binding site" evidence="7">
    <location>
        <position position="460"/>
    </location>
    <ligand>
        <name>meso-2,6-diaminopimelate</name>
        <dbReference type="ChEBI" id="CHEBI:57791"/>
    </ligand>
</feature>
<dbReference type="HAMAP" id="MF_00208">
    <property type="entry name" value="MurE"/>
    <property type="match status" value="1"/>
</dbReference>
<evidence type="ECO:0000256" key="3">
    <source>
        <dbReference type="ARBA" id="ARBA00022960"/>
    </source>
</evidence>
<evidence type="ECO:0000259" key="9">
    <source>
        <dbReference type="Pfam" id="PF01225"/>
    </source>
</evidence>
<dbReference type="EC" id="6.3.2.13" evidence="7"/>
<dbReference type="GO" id="GO:0008360">
    <property type="term" value="P:regulation of cell shape"/>
    <property type="evidence" value="ECO:0007669"/>
    <property type="project" value="UniProtKB-KW"/>
</dbReference>
<keyword evidence="7 12" id="KW-0436">Ligase</keyword>
<dbReference type="InterPro" id="IPR004101">
    <property type="entry name" value="Mur_ligase_C"/>
</dbReference>
<dbReference type="PANTHER" id="PTHR23135">
    <property type="entry name" value="MUR LIGASE FAMILY MEMBER"/>
    <property type="match status" value="1"/>
</dbReference>
<comment type="PTM">
    <text evidence="7">Carboxylation is probably crucial for Mg(2+) binding and, consequently, for the gamma-phosphate positioning of ATP.</text>
</comment>
<dbReference type="InterPro" id="IPR035911">
    <property type="entry name" value="MurE/MurF_N"/>
</dbReference>
<dbReference type="UniPathway" id="UPA00219"/>
<dbReference type="Pfam" id="PF08245">
    <property type="entry name" value="Mur_ligase_M"/>
    <property type="match status" value="1"/>
</dbReference>
<feature type="binding site" evidence="7">
    <location>
        <position position="456"/>
    </location>
    <ligand>
        <name>meso-2,6-diaminopimelate</name>
        <dbReference type="ChEBI" id="CHEBI:57791"/>
    </ligand>
</feature>
<dbReference type="Gene3D" id="3.90.190.20">
    <property type="entry name" value="Mur ligase, C-terminal domain"/>
    <property type="match status" value="1"/>
</dbReference>
<feature type="binding site" evidence="7">
    <location>
        <begin position="403"/>
        <end position="406"/>
    </location>
    <ligand>
        <name>meso-2,6-diaminopimelate</name>
        <dbReference type="ChEBI" id="CHEBI:57791"/>
    </ligand>
</feature>
<dbReference type="NCBIfam" id="TIGR01085">
    <property type="entry name" value="murE"/>
    <property type="match status" value="1"/>
</dbReference>
<dbReference type="GO" id="GO:0005737">
    <property type="term" value="C:cytoplasm"/>
    <property type="evidence" value="ECO:0007669"/>
    <property type="project" value="UniProtKB-SubCell"/>
</dbReference>
<feature type="short sequence motif" description="Meso-diaminopimelate recognition motif" evidence="7">
    <location>
        <begin position="403"/>
        <end position="406"/>
    </location>
</feature>
<evidence type="ECO:0000256" key="6">
    <source>
        <dbReference type="ARBA" id="ARBA00023316"/>
    </source>
</evidence>
<dbReference type="EMBL" id="UGQL01000002">
    <property type="protein sequence ID" value="STZ68956.1"/>
    <property type="molecule type" value="Genomic_DNA"/>
</dbReference>
<evidence type="ECO:0000256" key="2">
    <source>
        <dbReference type="ARBA" id="ARBA00022618"/>
    </source>
</evidence>
<comment type="pathway">
    <text evidence="7 8">Cell wall biogenesis; peptidoglycan biosynthesis.</text>
</comment>
<keyword evidence="7" id="KW-0067">ATP-binding</keyword>
<feature type="domain" description="Mur ligase central" evidence="11">
    <location>
        <begin position="110"/>
        <end position="305"/>
    </location>
</feature>
<evidence type="ECO:0000256" key="4">
    <source>
        <dbReference type="ARBA" id="ARBA00022984"/>
    </source>
</evidence>
<feature type="domain" description="Mur ligase N-terminal catalytic" evidence="9">
    <location>
        <begin position="24"/>
        <end position="98"/>
    </location>
</feature>
<dbReference type="GO" id="GO:0008765">
    <property type="term" value="F:UDP-N-acetylmuramoylalanyl-D-glutamate-2,6-diaminopimelate ligase activity"/>
    <property type="evidence" value="ECO:0007669"/>
    <property type="project" value="UniProtKB-UniRule"/>
</dbReference>
<keyword evidence="7" id="KW-0460">Magnesium</keyword>
<dbReference type="PANTHER" id="PTHR23135:SF4">
    <property type="entry name" value="UDP-N-ACETYLMURAMOYL-L-ALANYL-D-GLUTAMATE--2,6-DIAMINOPIMELATE LIGASE MURE HOMOLOG, CHLOROPLASTIC"/>
    <property type="match status" value="1"/>
</dbReference>
<keyword evidence="4 7" id="KW-0573">Peptidoglycan synthesis</keyword>
<keyword evidence="13" id="KW-1185">Reference proteome</keyword>
<comment type="cofactor">
    <cofactor evidence="7">
        <name>Mg(2+)</name>
        <dbReference type="ChEBI" id="CHEBI:18420"/>
    </cofactor>
</comment>
<dbReference type="Gene3D" id="3.40.1190.10">
    <property type="entry name" value="Mur-like, catalytic domain"/>
    <property type="match status" value="1"/>
</dbReference>
<dbReference type="GO" id="GO:0000287">
    <property type="term" value="F:magnesium ion binding"/>
    <property type="evidence" value="ECO:0007669"/>
    <property type="project" value="UniProtKB-UniRule"/>
</dbReference>
<keyword evidence="7" id="KW-0547">Nucleotide-binding</keyword>
<dbReference type="InterPro" id="IPR036565">
    <property type="entry name" value="Mur-like_cat_sf"/>
</dbReference>
<feature type="binding site" evidence="7">
    <location>
        <position position="189"/>
    </location>
    <ligand>
        <name>UDP-N-acetyl-alpha-D-muramoyl-L-alanyl-D-glutamate</name>
        <dbReference type="ChEBI" id="CHEBI:83900"/>
    </ligand>
</feature>
<accession>A0A378U1B2</accession>
<reference evidence="12 13" key="1">
    <citation type="submission" date="2018-06" db="EMBL/GenBank/DDBJ databases">
        <authorList>
            <consortium name="Pathogen Informatics"/>
            <person name="Doyle S."/>
        </authorList>
    </citation>
    <scope>NUCLEOTIDE SEQUENCE [LARGE SCALE GENOMIC DNA]</scope>
    <source>
        <strain evidence="12 13">NCTC11179</strain>
    </source>
</reference>
<keyword evidence="2 7" id="KW-0132">Cell division</keyword>
<organism evidence="12 13">
    <name type="scientific">Myroides odoratus</name>
    <name type="common">Flavobacterium odoratum</name>
    <dbReference type="NCBI Taxonomy" id="256"/>
    <lineage>
        <taxon>Bacteria</taxon>
        <taxon>Pseudomonadati</taxon>
        <taxon>Bacteroidota</taxon>
        <taxon>Flavobacteriia</taxon>
        <taxon>Flavobacteriales</taxon>
        <taxon>Flavobacteriaceae</taxon>
        <taxon>Myroides</taxon>
    </lineage>
</organism>
<dbReference type="InterPro" id="IPR000713">
    <property type="entry name" value="Mur_ligase_N"/>
</dbReference>
<dbReference type="Proteomes" id="UP000255024">
    <property type="component" value="Unassembled WGS sequence"/>
</dbReference>
<dbReference type="GO" id="GO:0005524">
    <property type="term" value="F:ATP binding"/>
    <property type="evidence" value="ECO:0007669"/>
    <property type="project" value="UniProtKB-UniRule"/>
</dbReference>
<dbReference type="Pfam" id="PF02875">
    <property type="entry name" value="Mur_ligase_C"/>
    <property type="match status" value="1"/>
</dbReference>
<dbReference type="Gene3D" id="3.40.1390.10">
    <property type="entry name" value="MurE/MurF, N-terminal domain"/>
    <property type="match status" value="1"/>
</dbReference>
<dbReference type="GO" id="GO:0071555">
    <property type="term" value="P:cell wall organization"/>
    <property type="evidence" value="ECO:0007669"/>
    <property type="project" value="UniProtKB-KW"/>
</dbReference>
<evidence type="ECO:0000256" key="7">
    <source>
        <dbReference type="HAMAP-Rule" id="MF_00208"/>
    </source>
</evidence>
<name>A0A378U1B2_MYROD</name>
<dbReference type="InterPro" id="IPR005761">
    <property type="entry name" value="UDP-N-AcMur-Glu-dNH2Pim_ligase"/>
</dbReference>
<dbReference type="Pfam" id="PF01225">
    <property type="entry name" value="Mur_ligase"/>
    <property type="match status" value="1"/>
</dbReference>
<gene>
    <name evidence="7 12" type="primary">murE</name>
    <name evidence="12" type="ORF">NCTC11179_02440</name>
</gene>
<keyword evidence="6 7" id="KW-0961">Cell wall biogenesis/degradation</keyword>
<evidence type="ECO:0000256" key="8">
    <source>
        <dbReference type="RuleBase" id="RU004135"/>
    </source>
</evidence>
<feature type="binding site" evidence="7">
    <location>
        <begin position="112"/>
        <end position="118"/>
    </location>
    <ligand>
        <name>ATP</name>
        <dbReference type="ChEBI" id="CHEBI:30616"/>
    </ligand>
</feature>
<comment type="caution">
    <text evidence="7">Lacks conserved residue(s) required for the propagation of feature annotation.</text>
</comment>
<feature type="binding site" evidence="7">
    <location>
        <begin position="154"/>
        <end position="155"/>
    </location>
    <ligand>
        <name>UDP-N-acetyl-alpha-D-muramoyl-L-alanyl-D-glutamate</name>
        <dbReference type="ChEBI" id="CHEBI:83900"/>
    </ligand>
</feature>
<feature type="binding site" evidence="7">
    <location>
        <position position="379"/>
    </location>
    <ligand>
        <name>meso-2,6-diaminopimelate</name>
        <dbReference type="ChEBI" id="CHEBI:57791"/>
    </ligand>
</feature>